<dbReference type="EMBL" id="PPTA01000004">
    <property type="protein sequence ID" value="TFB04401.1"/>
    <property type="molecule type" value="Genomic_DNA"/>
</dbReference>
<comment type="caution">
    <text evidence="1">The sequence shown here is derived from an EMBL/GenBank/DDBJ whole genome shotgun (WGS) entry which is preliminary data.</text>
</comment>
<gene>
    <name evidence="1" type="ORF">CCMA1212_003531</name>
</gene>
<evidence type="ECO:0000313" key="1">
    <source>
        <dbReference type="EMBL" id="TFB04401.1"/>
    </source>
</evidence>
<reference evidence="1 2" key="1">
    <citation type="submission" date="2018-01" db="EMBL/GenBank/DDBJ databases">
        <title>Genome characterization of the sugarcane-associated fungus Trichoderma ghanense CCMA-1212 and their application in lignocelulose bioconversion.</title>
        <authorList>
            <person name="Steindorff A.S."/>
            <person name="Mendes T.D."/>
            <person name="Vilela E.S.D."/>
            <person name="Rodrigues D.S."/>
            <person name="Formighieri E.F."/>
            <person name="Melo I.S."/>
            <person name="Favaro L.C.L."/>
        </authorList>
    </citation>
    <scope>NUCLEOTIDE SEQUENCE [LARGE SCALE GENOMIC DNA]</scope>
    <source>
        <strain evidence="1 2">CCMA-1212</strain>
    </source>
</reference>
<evidence type="ECO:0000313" key="2">
    <source>
        <dbReference type="Proteomes" id="UP001642720"/>
    </source>
</evidence>
<organism evidence="1 2">
    <name type="scientific">Trichoderma ghanense</name>
    <dbReference type="NCBI Taxonomy" id="65468"/>
    <lineage>
        <taxon>Eukaryota</taxon>
        <taxon>Fungi</taxon>
        <taxon>Dikarya</taxon>
        <taxon>Ascomycota</taxon>
        <taxon>Pezizomycotina</taxon>
        <taxon>Sordariomycetes</taxon>
        <taxon>Hypocreomycetidae</taxon>
        <taxon>Hypocreales</taxon>
        <taxon>Hypocreaceae</taxon>
        <taxon>Trichoderma</taxon>
    </lineage>
</organism>
<dbReference type="Proteomes" id="UP001642720">
    <property type="component" value="Unassembled WGS sequence"/>
</dbReference>
<protein>
    <submittedName>
        <fullName evidence="1">Uncharacterized protein</fullName>
    </submittedName>
</protein>
<dbReference type="GeneID" id="300575326"/>
<name>A0ABY2H8G2_9HYPO</name>
<dbReference type="RefSeq" id="XP_073560602.1">
    <property type="nucleotide sequence ID" value="XM_073700876.1"/>
</dbReference>
<proteinExistence type="predicted"/>
<keyword evidence="2" id="KW-1185">Reference proteome</keyword>
<sequence length="88" mass="9533">MLADCNQSQTARFWGAGHGDGTVHPNAISESQISCALVCMHVRKAPVKYYSVRGPAKHVHAQQTVRAQNNLHGSSTRADEVVIHSVNV</sequence>
<accession>A0ABY2H8G2</accession>